<dbReference type="Proteomes" id="UP000290289">
    <property type="component" value="Chromosome 1"/>
</dbReference>
<evidence type="ECO:0000259" key="7">
    <source>
        <dbReference type="Pfam" id="PF03168"/>
    </source>
</evidence>
<dbReference type="STRING" id="3750.A0A498KMV9"/>
<feature type="compositionally biased region" description="Pro residues" evidence="5">
    <location>
        <begin position="23"/>
        <end position="41"/>
    </location>
</feature>
<dbReference type="EMBL" id="RDQH01000327">
    <property type="protein sequence ID" value="RXI07764.1"/>
    <property type="molecule type" value="Genomic_DNA"/>
</dbReference>
<evidence type="ECO:0000313" key="9">
    <source>
        <dbReference type="Proteomes" id="UP000290289"/>
    </source>
</evidence>
<evidence type="ECO:0000256" key="1">
    <source>
        <dbReference type="ARBA" id="ARBA00004167"/>
    </source>
</evidence>
<comment type="subcellular location">
    <subcellularLocation>
        <location evidence="1">Membrane</location>
        <topology evidence="1">Single-pass membrane protein</topology>
    </subcellularLocation>
</comment>
<name>A0A498KMV9_MALDO</name>
<evidence type="ECO:0000256" key="2">
    <source>
        <dbReference type="ARBA" id="ARBA00022692"/>
    </source>
</evidence>
<evidence type="ECO:0000256" key="5">
    <source>
        <dbReference type="SAM" id="MobiDB-lite"/>
    </source>
</evidence>
<dbReference type="InterPro" id="IPR004864">
    <property type="entry name" value="LEA_2"/>
</dbReference>
<dbReference type="Pfam" id="PF03168">
    <property type="entry name" value="LEA_2"/>
    <property type="match status" value="1"/>
</dbReference>
<dbReference type="GO" id="GO:0098542">
    <property type="term" value="P:defense response to other organism"/>
    <property type="evidence" value="ECO:0007669"/>
    <property type="project" value="InterPro"/>
</dbReference>
<evidence type="ECO:0000256" key="4">
    <source>
        <dbReference type="ARBA" id="ARBA00023136"/>
    </source>
</evidence>
<accession>A0A498KMV9</accession>
<feature type="region of interest" description="Disordered" evidence="5">
    <location>
        <begin position="1"/>
        <end position="45"/>
    </location>
</feature>
<feature type="domain" description="Late embryogenesis abundant protein LEA-2 subgroup" evidence="7">
    <location>
        <begin position="117"/>
        <end position="215"/>
    </location>
</feature>
<dbReference type="AlphaFoldDB" id="A0A498KMV9"/>
<evidence type="ECO:0000256" key="6">
    <source>
        <dbReference type="SAM" id="Phobius"/>
    </source>
</evidence>
<dbReference type="PANTHER" id="PTHR31234">
    <property type="entry name" value="LATE EMBRYOGENESIS ABUNDANT (LEA) HYDROXYPROLINE-RICH GLYCOPROTEIN FAMILY"/>
    <property type="match status" value="1"/>
</dbReference>
<dbReference type="GO" id="GO:0005886">
    <property type="term" value="C:plasma membrane"/>
    <property type="evidence" value="ECO:0007669"/>
    <property type="project" value="TreeGrafter"/>
</dbReference>
<keyword evidence="4 6" id="KW-0472">Membrane</keyword>
<proteinExistence type="predicted"/>
<dbReference type="PANTHER" id="PTHR31234:SF35">
    <property type="entry name" value="LATE EMBRYOGENESIS ABUNDANT (LEA) HYDROXYPROLINE-RICH GLYCOPROTEIN FAMILY"/>
    <property type="match status" value="1"/>
</dbReference>
<keyword evidence="9" id="KW-1185">Reference proteome</keyword>
<protein>
    <recommendedName>
        <fullName evidence="7">Late embryogenesis abundant protein LEA-2 subgroup domain-containing protein</fullName>
    </recommendedName>
</protein>
<evidence type="ECO:0000313" key="8">
    <source>
        <dbReference type="EMBL" id="RXI07764.1"/>
    </source>
</evidence>
<evidence type="ECO:0000256" key="3">
    <source>
        <dbReference type="ARBA" id="ARBA00022989"/>
    </source>
</evidence>
<reference evidence="8 9" key="1">
    <citation type="submission" date="2018-10" db="EMBL/GenBank/DDBJ databases">
        <title>A high-quality apple genome assembly.</title>
        <authorList>
            <person name="Hu J."/>
        </authorList>
    </citation>
    <scope>NUCLEOTIDE SEQUENCE [LARGE SCALE GENOMIC DNA]</scope>
    <source>
        <strain evidence="9">cv. HFTH1</strain>
        <tissue evidence="8">Young leaf</tissue>
    </source>
</reference>
<dbReference type="InterPro" id="IPR044839">
    <property type="entry name" value="NDR1-like"/>
</dbReference>
<sequence>MMQQPPIKPVLQKPPGYGYPHQPGRPVPSPPGRKPNIPPSFRPQRSRRSSCYCICCCVFCAFLLIVIILAALAGGIFYLLFDPRLPAFYLLSFQIPKFEPVSKPDGTHLDVQAVTSVEVRNPNPKLDIFYREGIEMHAILGDENDVGLGLGSKLLKGFTHRHRNTTNFKMDMRVRNKVVDQTVGRRLAAQLKSKEIKVAVEGKTRIGYVIKGWRVGTMQINVLCGGVKLKVVDAGEMPKCTINAFKWINIR</sequence>
<dbReference type="SMR" id="A0A498KMV9"/>
<organism evidence="8 9">
    <name type="scientific">Malus domestica</name>
    <name type="common">Apple</name>
    <name type="synonym">Pyrus malus</name>
    <dbReference type="NCBI Taxonomy" id="3750"/>
    <lineage>
        <taxon>Eukaryota</taxon>
        <taxon>Viridiplantae</taxon>
        <taxon>Streptophyta</taxon>
        <taxon>Embryophyta</taxon>
        <taxon>Tracheophyta</taxon>
        <taxon>Spermatophyta</taxon>
        <taxon>Magnoliopsida</taxon>
        <taxon>eudicotyledons</taxon>
        <taxon>Gunneridae</taxon>
        <taxon>Pentapetalae</taxon>
        <taxon>rosids</taxon>
        <taxon>fabids</taxon>
        <taxon>Rosales</taxon>
        <taxon>Rosaceae</taxon>
        <taxon>Amygdaloideae</taxon>
        <taxon>Maleae</taxon>
        <taxon>Malus</taxon>
    </lineage>
</organism>
<keyword evidence="2 6" id="KW-0812">Transmembrane</keyword>
<gene>
    <name evidence="8" type="ORF">DVH24_009795</name>
</gene>
<feature type="transmembrane region" description="Helical" evidence="6">
    <location>
        <begin position="51"/>
        <end position="81"/>
    </location>
</feature>
<comment type="caution">
    <text evidence="8">The sequence shown here is derived from an EMBL/GenBank/DDBJ whole genome shotgun (WGS) entry which is preliminary data.</text>
</comment>
<keyword evidence="3 6" id="KW-1133">Transmembrane helix</keyword>